<organism evidence="1 2">
    <name type="scientific">Culex pipiens pipiens</name>
    <name type="common">Northern house mosquito</name>
    <dbReference type="NCBI Taxonomy" id="38569"/>
    <lineage>
        <taxon>Eukaryota</taxon>
        <taxon>Metazoa</taxon>
        <taxon>Ecdysozoa</taxon>
        <taxon>Arthropoda</taxon>
        <taxon>Hexapoda</taxon>
        <taxon>Insecta</taxon>
        <taxon>Pterygota</taxon>
        <taxon>Neoptera</taxon>
        <taxon>Endopterygota</taxon>
        <taxon>Diptera</taxon>
        <taxon>Nematocera</taxon>
        <taxon>Culicoidea</taxon>
        <taxon>Culicidae</taxon>
        <taxon>Culicinae</taxon>
        <taxon>Culicini</taxon>
        <taxon>Culex</taxon>
        <taxon>Culex</taxon>
    </lineage>
</organism>
<dbReference type="EMBL" id="JBEHCU010012364">
    <property type="protein sequence ID" value="KAL1375600.1"/>
    <property type="molecule type" value="Genomic_DNA"/>
</dbReference>
<proteinExistence type="predicted"/>
<dbReference type="AlphaFoldDB" id="A0ABD1CH18"/>
<keyword evidence="2" id="KW-1185">Reference proteome</keyword>
<accession>A0ABD1CH18</accession>
<sequence>SGTRSKKDKQIVCVLAELNCVRWNSGKNGSNTPLLEFATVQRPWKVLIKRANLGRSGAFLENIVITPPPTPWSSSSSSSSRYRLVLEWTFYGEDL</sequence>
<dbReference type="Proteomes" id="UP001562425">
    <property type="component" value="Unassembled WGS sequence"/>
</dbReference>
<evidence type="ECO:0000313" key="2">
    <source>
        <dbReference type="Proteomes" id="UP001562425"/>
    </source>
</evidence>
<name>A0ABD1CH18_CULPP</name>
<evidence type="ECO:0000313" key="1">
    <source>
        <dbReference type="EMBL" id="KAL1375600.1"/>
    </source>
</evidence>
<protein>
    <submittedName>
        <fullName evidence="1">Uncharacterized protein</fullName>
    </submittedName>
</protein>
<feature type="non-terminal residue" evidence="1">
    <location>
        <position position="95"/>
    </location>
</feature>
<comment type="caution">
    <text evidence="1">The sequence shown here is derived from an EMBL/GenBank/DDBJ whole genome shotgun (WGS) entry which is preliminary data.</text>
</comment>
<reference evidence="1 2" key="1">
    <citation type="submission" date="2024-05" db="EMBL/GenBank/DDBJ databases">
        <title>Culex pipiens pipiens assembly and annotation.</title>
        <authorList>
            <person name="Alout H."/>
            <person name="Durand T."/>
        </authorList>
    </citation>
    <scope>NUCLEOTIDE SEQUENCE [LARGE SCALE GENOMIC DNA]</scope>
    <source>
        <strain evidence="1">HA-2024</strain>
        <tissue evidence="1">Whole body</tissue>
    </source>
</reference>
<gene>
    <name evidence="1" type="ORF">pipiens_000689</name>
</gene>
<feature type="non-terminal residue" evidence="1">
    <location>
        <position position="1"/>
    </location>
</feature>